<dbReference type="PANTHER" id="PTHR22789:SF0">
    <property type="entry name" value="3-OXO-TETRONATE 4-PHOSPHATE DECARBOXYLASE-RELATED"/>
    <property type="match status" value="1"/>
</dbReference>
<dbReference type="EMBL" id="FYEK01000003">
    <property type="protein sequence ID" value="SNB51553.1"/>
    <property type="molecule type" value="Genomic_DNA"/>
</dbReference>
<dbReference type="Proteomes" id="UP000197025">
    <property type="component" value="Unassembled WGS sequence"/>
</dbReference>
<dbReference type="GO" id="GO:0005829">
    <property type="term" value="C:cytosol"/>
    <property type="evidence" value="ECO:0007669"/>
    <property type="project" value="TreeGrafter"/>
</dbReference>
<organism evidence="4 5">
    <name type="scientific">Thermoflexus hugenholtzii JAD2</name>
    <dbReference type="NCBI Taxonomy" id="877466"/>
    <lineage>
        <taxon>Bacteria</taxon>
        <taxon>Bacillati</taxon>
        <taxon>Chloroflexota</taxon>
        <taxon>Thermoflexia</taxon>
        <taxon>Thermoflexales</taxon>
        <taxon>Thermoflexaceae</taxon>
        <taxon>Thermoflexus</taxon>
    </lineage>
</organism>
<keyword evidence="2" id="KW-0456">Lyase</keyword>
<dbReference type="Gene3D" id="3.40.225.10">
    <property type="entry name" value="Class II aldolase/adducin N-terminal domain"/>
    <property type="match status" value="1"/>
</dbReference>
<dbReference type="InParanoid" id="A0A212PX43"/>
<keyword evidence="1" id="KW-0479">Metal-binding</keyword>
<dbReference type="Pfam" id="PF00596">
    <property type="entry name" value="Aldolase_II"/>
    <property type="match status" value="1"/>
</dbReference>
<proteinExistence type="predicted"/>
<dbReference type="GO" id="GO:0019323">
    <property type="term" value="P:pentose catabolic process"/>
    <property type="evidence" value="ECO:0007669"/>
    <property type="project" value="TreeGrafter"/>
</dbReference>
<dbReference type="RefSeq" id="WP_159461507.1">
    <property type="nucleotide sequence ID" value="NZ_FYEK01000003.1"/>
</dbReference>
<feature type="domain" description="Class II aldolase/adducin N-terminal" evidence="3">
    <location>
        <begin position="12"/>
        <end position="191"/>
    </location>
</feature>
<evidence type="ECO:0000313" key="5">
    <source>
        <dbReference type="Proteomes" id="UP000197025"/>
    </source>
</evidence>
<dbReference type="InterPro" id="IPR036409">
    <property type="entry name" value="Aldolase_II/adducin_N_sf"/>
</dbReference>
<evidence type="ECO:0000259" key="3">
    <source>
        <dbReference type="SMART" id="SM01007"/>
    </source>
</evidence>
<keyword evidence="5" id="KW-1185">Reference proteome</keyword>
<dbReference type="SMART" id="SM01007">
    <property type="entry name" value="Aldolase_II"/>
    <property type="match status" value="1"/>
</dbReference>
<dbReference type="InterPro" id="IPR001303">
    <property type="entry name" value="Aldolase_II/adducin_N"/>
</dbReference>
<evidence type="ECO:0000313" key="4">
    <source>
        <dbReference type="EMBL" id="SNB51553.1"/>
    </source>
</evidence>
<dbReference type="GO" id="GO:0046872">
    <property type="term" value="F:metal ion binding"/>
    <property type="evidence" value="ECO:0007669"/>
    <property type="project" value="UniProtKB-KW"/>
</dbReference>
<dbReference type="GO" id="GO:0016832">
    <property type="term" value="F:aldehyde-lyase activity"/>
    <property type="evidence" value="ECO:0007669"/>
    <property type="project" value="TreeGrafter"/>
</dbReference>
<accession>A0A212PX43</accession>
<dbReference type="FunCoup" id="A0A212PX43">
    <property type="interactions" value="224"/>
</dbReference>
<sequence>MRWGVREQRLREALVEIGARLYARGLVSANDGNLSVRVDAERFLITPRGRSKGHLRPEDLVVIDPEGRVVRPGRGGAMPSSEWPMHLEAYRQRPDIGAVLHAHPPFTVALTVAGVTFPSEILPEVVMTVGKVPTARLAVPSSEDDALAIREWIREHDAVLLPHHGVVTVGRTLEEAWVRMERIEYAAKVYLLSRALGEARSLPPEFLKALASAG</sequence>
<dbReference type="AlphaFoldDB" id="A0A212PX43"/>
<protein>
    <submittedName>
        <fullName evidence="4">L-fuculose-phosphate aldolase</fullName>
    </submittedName>
</protein>
<dbReference type="InterPro" id="IPR050197">
    <property type="entry name" value="Aldolase_class_II_sugar_metab"/>
</dbReference>
<reference evidence="5" key="1">
    <citation type="submission" date="2017-06" db="EMBL/GenBank/DDBJ databases">
        <authorList>
            <person name="Varghese N."/>
            <person name="Submissions S."/>
        </authorList>
    </citation>
    <scope>NUCLEOTIDE SEQUENCE [LARGE SCALE GENOMIC DNA]</scope>
    <source>
        <strain evidence="5">JAD2</strain>
    </source>
</reference>
<dbReference type="OrthoDB" id="9794581at2"/>
<name>A0A212PX43_9CHLR</name>
<gene>
    <name evidence="4" type="ORF">SAMN02746019_00021660</name>
</gene>
<dbReference type="PANTHER" id="PTHR22789">
    <property type="entry name" value="FUCULOSE PHOSPHATE ALDOLASE"/>
    <property type="match status" value="1"/>
</dbReference>
<evidence type="ECO:0000256" key="2">
    <source>
        <dbReference type="ARBA" id="ARBA00023239"/>
    </source>
</evidence>
<evidence type="ECO:0000256" key="1">
    <source>
        <dbReference type="ARBA" id="ARBA00022723"/>
    </source>
</evidence>
<dbReference type="SUPFAM" id="SSF53639">
    <property type="entry name" value="AraD/HMP-PK domain-like"/>
    <property type="match status" value="1"/>
</dbReference>